<dbReference type="PRINTS" id="PR02081">
    <property type="entry name" value="GIGANTEA"/>
</dbReference>
<dbReference type="GO" id="GO:0042752">
    <property type="term" value="P:regulation of circadian rhythm"/>
    <property type="evidence" value="ECO:0007669"/>
    <property type="project" value="TreeGrafter"/>
</dbReference>
<feature type="compositionally biased region" description="Low complexity" evidence="1">
    <location>
        <begin position="209"/>
        <end position="240"/>
    </location>
</feature>
<proteinExistence type="predicted"/>
<protein>
    <recommendedName>
        <fullName evidence="4">GIGANTEA</fullName>
    </recommendedName>
</protein>
<comment type="caution">
    <text evidence="2">The sequence shown here is derived from an EMBL/GenBank/DDBJ whole genome shotgun (WGS) entry which is preliminary data.</text>
</comment>
<dbReference type="EMBL" id="JADGMS010000005">
    <property type="protein sequence ID" value="KAF9682780.1"/>
    <property type="molecule type" value="Genomic_DNA"/>
</dbReference>
<dbReference type="AlphaFoldDB" id="A0A835K8E6"/>
<dbReference type="PANTHER" id="PTHR36319">
    <property type="entry name" value="PROTEIN GIGANTEA"/>
    <property type="match status" value="1"/>
</dbReference>
<evidence type="ECO:0000313" key="2">
    <source>
        <dbReference type="EMBL" id="KAF9682780.1"/>
    </source>
</evidence>
<organism evidence="2 3">
    <name type="scientific">Salix dunnii</name>
    <dbReference type="NCBI Taxonomy" id="1413687"/>
    <lineage>
        <taxon>Eukaryota</taxon>
        <taxon>Viridiplantae</taxon>
        <taxon>Streptophyta</taxon>
        <taxon>Embryophyta</taxon>
        <taxon>Tracheophyta</taxon>
        <taxon>Spermatophyta</taxon>
        <taxon>Magnoliopsida</taxon>
        <taxon>eudicotyledons</taxon>
        <taxon>Gunneridae</taxon>
        <taxon>Pentapetalae</taxon>
        <taxon>rosids</taxon>
        <taxon>fabids</taxon>
        <taxon>Malpighiales</taxon>
        <taxon>Salicaceae</taxon>
        <taxon>Saliceae</taxon>
        <taxon>Salix</taxon>
    </lineage>
</organism>
<dbReference type="InterPro" id="IPR026211">
    <property type="entry name" value="GIGANTEA"/>
</dbReference>
<dbReference type="PANTHER" id="PTHR36319:SF1">
    <property type="entry name" value="PROTEIN GIGANTEA"/>
    <property type="match status" value="1"/>
</dbReference>
<dbReference type="OrthoDB" id="1893477at2759"/>
<dbReference type="GO" id="GO:0006950">
    <property type="term" value="P:response to stress"/>
    <property type="evidence" value="ECO:0007669"/>
    <property type="project" value="TreeGrafter"/>
</dbReference>
<dbReference type="GO" id="GO:0005634">
    <property type="term" value="C:nucleus"/>
    <property type="evidence" value="ECO:0007669"/>
    <property type="project" value="TreeGrafter"/>
</dbReference>
<reference evidence="2 3" key="1">
    <citation type="submission" date="2020-10" db="EMBL/GenBank/DDBJ databases">
        <title>Plant Genome Project.</title>
        <authorList>
            <person name="Zhang R.-G."/>
        </authorList>
    </citation>
    <scope>NUCLEOTIDE SEQUENCE [LARGE SCALE GENOMIC DNA]</scope>
    <source>
        <strain evidence="2">FAFU-HL-1</strain>
        <tissue evidence="2">Leaf</tissue>
    </source>
</reference>
<accession>A0A835K8E6</accession>
<feature type="compositionally biased region" description="Basic and acidic residues" evidence="1">
    <location>
        <begin position="667"/>
        <end position="677"/>
    </location>
</feature>
<evidence type="ECO:0008006" key="4">
    <source>
        <dbReference type="Google" id="ProtNLM"/>
    </source>
</evidence>
<feature type="region of interest" description="Disordered" evidence="1">
    <location>
        <begin position="667"/>
        <end position="703"/>
    </location>
</feature>
<dbReference type="Proteomes" id="UP000657918">
    <property type="component" value="Unassembled WGS sequence"/>
</dbReference>
<evidence type="ECO:0000256" key="1">
    <source>
        <dbReference type="SAM" id="MobiDB-lite"/>
    </source>
</evidence>
<dbReference type="GO" id="GO:0048586">
    <property type="term" value="P:regulation of long-day photoperiodism, flowering"/>
    <property type="evidence" value="ECO:0007669"/>
    <property type="project" value="TreeGrafter"/>
</dbReference>
<gene>
    <name evidence="2" type="ORF">SADUNF_Sadunf05G0144000</name>
</gene>
<evidence type="ECO:0000313" key="3">
    <source>
        <dbReference type="Proteomes" id="UP000657918"/>
    </source>
</evidence>
<name>A0A835K8E6_9ROSI</name>
<feature type="compositionally biased region" description="Basic and acidic residues" evidence="1">
    <location>
        <begin position="196"/>
        <end position="208"/>
    </location>
</feature>
<keyword evidence="3" id="KW-1185">Reference proteome</keyword>
<sequence>MASSSSERWIDGLQFSSLFWPPPQDAQQKKSMDGGCMGKGCGLNAPLFGWVDITSQGSTGRIPLILADCNLQSAHIGMAQITAYVDYFGQCTSEHFPDDISELIRNRYPSKDKRLFDDVLATFVLHHPEHGHAVVLPIISCIIDGTLVYDRSSPPFASFISLVCPGNENEYSEQWALACGEILRILTHYNRPIYKREQQNNETDRSSSDSHTTSSSDSHATSSSGSHASSSESAEGKSSSVPLVQQERKPFRPLSPWITDILLAAPLGIRSDYFRWCSGVMGKYAAGELKPPTTTSCGSGKHPQLIPSTPRWAVANGAGVILSVCDEEVVRYETATLTAAAVPALLLPPPTTALDEHLVAGLPALEPYARLFHRYYAIATPSATQRLLLGLLEAPPSWAPDALDAAVQLVELLRAAEDYASGIRLPRNWMHLHFLRAIGTAMSMRAGIAADAAAALLFRILSQPALLFPPLRQVEGVEVQHEPLGGYISCYRKQIEVPAAQATIEATAQGIASMLCAHGPEVEWRICTIWEAAYGLIPLSSSAVDLPEIIVATPLQPPILSWNLYIPLLKVLEYLPRGSPSEACLMKIFVATVEAILQRTFPPESSREQTRKTRYLSSLGPASKNLAVAELRTMVHSLFLESCASVELASRLLFVVLTVCVSHEAHSRASKRPRGEENDLPEDGTEDSQSTSETRRNMKSGRMKKQGPIAAFDSYVLAAICALACELQIFPFVSRGGNHSTSKHAETVAKPAKLNGAVSEFQTSLNSAIHHTHRILAILEALFSLKPSSIGTSWSYSSNEIIAAAMVAAHISELFRRSKACMHALSVLMRCKWDNEIYTRASSLYNLIDVHRKAVASIVNKAEPLGAHLHAPVWKDSLVCIDGNKQNRSASTVCFNSGQSSVLQSTKLVHSETKLKCERVSQSEEGSGSTSGKGIAGFPLDATDLANFLTMHRHIGFNCSAQVLLRSVLPEKQELCFSVVSLLWQKLIASPETQPSAESTSAQQGWRQVADALCNVVSASPTIAATAVVLQAERELQPWIAKDDDSGQKMWRINQRIVKLIVELMRNHDNPESLVILASASDLLLRATDGMLVDGEACTLPQLELLEATARAVKPVLQWGESGFAVADGLSNLLKCRLSATIRCLSHPSAHVRALSTSVLRDIQHAGSIKPVSKLTHRNGVHGSSHQYFRSDVINWQADIEKCLIWEAHSRLVAGMSVHHLDTAAKELGCTISI</sequence>
<feature type="region of interest" description="Disordered" evidence="1">
    <location>
        <begin position="196"/>
        <end position="243"/>
    </location>
</feature>